<dbReference type="PANTHER" id="PTHR46796">
    <property type="entry name" value="HTH-TYPE TRANSCRIPTIONAL ACTIVATOR RHAS-RELATED"/>
    <property type="match status" value="1"/>
</dbReference>
<reference evidence="5 6" key="1">
    <citation type="submission" date="2018-02" db="EMBL/GenBank/DDBJ databases">
        <title>Draft genome sequence of Mycobacterium virginiense isolated from mud of a swine farm in Japan.</title>
        <authorList>
            <person name="Ohya K."/>
        </authorList>
    </citation>
    <scope>NUCLEOTIDE SEQUENCE [LARGE SCALE GENOMIC DNA]</scope>
    <source>
        <strain evidence="5 6">GF75</strain>
    </source>
</reference>
<feature type="domain" description="HTH araC/xylS-type" evidence="4">
    <location>
        <begin position="162"/>
        <end position="261"/>
    </location>
</feature>
<comment type="caution">
    <text evidence="5">The sequence shown here is derived from an EMBL/GenBank/DDBJ whole genome shotgun (WGS) entry which is preliminary data.</text>
</comment>
<keyword evidence="2" id="KW-0238">DNA-binding</keyword>
<keyword evidence="1" id="KW-0805">Transcription regulation</keyword>
<dbReference type="GO" id="GO:0043565">
    <property type="term" value="F:sequence-specific DNA binding"/>
    <property type="evidence" value="ECO:0007669"/>
    <property type="project" value="InterPro"/>
</dbReference>
<organism evidence="5 6">
    <name type="scientific">Mycolicibacter virginiensis</name>
    <dbReference type="NCBI Taxonomy" id="1795032"/>
    <lineage>
        <taxon>Bacteria</taxon>
        <taxon>Bacillati</taxon>
        <taxon>Actinomycetota</taxon>
        <taxon>Actinomycetes</taxon>
        <taxon>Mycobacteriales</taxon>
        <taxon>Mycobacteriaceae</taxon>
        <taxon>Mycolicibacter</taxon>
    </lineage>
</organism>
<dbReference type="Pfam" id="PF12833">
    <property type="entry name" value="HTH_18"/>
    <property type="match status" value="1"/>
</dbReference>
<dbReference type="PANTHER" id="PTHR46796:SF15">
    <property type="entry name" value="BLL1074 PROTEIN"/>
    <property type="match status" value="1"/>
</dbReference>
<sequence length="297" mass="32638">MMQPQLFRPRQPLSESIAYFGYWDRRTGGPHRSRALPRGAATIVIDIGDRPQVDFFGADAHTRLTVPPAFFIGAGTASYVTHIDTAQTVITVHFRPGGAFPFLGIAQGELTDACVGLGELWGRAAATLRQRLAEAPSATARVMLLEAFLVNRLRDKQIAPHVDVTAVLDAAERNPSMRVGDAVSLTGLSPKRLINMFRTQIGLTPKAYLRVRRLQAALTRLDSGAAGGAVLAAELGYFDQAHFVREFRAFTETTPTQYLRRRSWLAGHVDLVEDCPGEAARVSADKSIQANRHRRPR</sequence>
<dbReference type="PROSITE" id="PS01124">
    <property type="entry name" value="HTH_ARAC_FAMILY_2"/>
    <property type="match status" value="1"/>
</dbReference>
<gene>
    <name evidence="5" type="ORF">C5U48_20365</name>
</gene>
<evidence type="ECO:0000313" key="6">
    <source>
        <dbReference type="Proteomes" id="UP000237911"/>
    </source>
</evidence>
<evidence type="ECO:0000256" key="1">
    <source>
        <dbReference type="ARBA" id="ARBA00023015"/>
    </source>
</evidence>
<dbReference type="AlphaFoldDB" id="A0A9X7NWX9"/>
<dbReference type="InterPro" id="IPR046532">
    <property type="entry name" value="DUF6597"/>
</dbReference>
<keyword evidence="3" id="KW-0804">Transcription</keyword>
<dbReference type="InterPro" id="IPR050204">
    <property type="entry name" value="AraC_XylS_family_regulators"/>
</dbReference>
<dbReference type="Pfam" id="PF20240">
    <property type="entry name" value="DUF6597"/>
    <property type="match status" value="1"/>
</dbReference>
<keyword evidence="6" id="KW-1185">Reference proteome</keyword>
<proteinExistence type="predicted"/>
<name>A0A9X7NWX9_9MYCO</name>
<dbReference type="InterPro" id="IPR009057">
    <property type="entry name" value="Homeodomain-like_sf"/>
</dbReference>
<evidence type="ECO:0000313" key="5">
    <source>
        <dbReference type="EMBL" id="PQM50364.1"/>
    </source>
</evidence>
<dbReference type="EMBL" id="PUEV01000105">
    <property type="protein sequence ID" value="PQM50364.1"/>
    <property type="molecule type" value="Genomic_DNA"/>
</dbReference>
<dbReference type="GO" id="GO:0003700">
    <property type="term" value="F:DNA-binding transcription factor activity"/>
    <property type="evidence" value="ECO:0007669"/>
    <property type="project" value="InterPro"/>
</dbReference>
<dbReference type="Gene3D" id="1.10.10.60">
    <property type="entry name" value="Homeodomain-like"/>
    <property type="match status" value="1"/>
</dbReference>
<accession>A0A9X7NWX9</accession>
<dbReference type="RefSeq" id="WP_105295700.1">
    <property type="nucleotide sequence ID" value="NZ_PUEV01000105.1"/>
</dbReference>
<evidence type="ECO:0000256" key="3">
    <source>
        <dbReference type="ARBA" id="ARBA00023163"/>
    </source>
</evidence>
<dbReference type="Proteomes" id="UP000237911">
    <property type="component" value="Unassembled WGS sequence"/>
</dbReference>
<dbReference type="InterPro" id="IPR018060">
    <property type="entry name" value="HTH_AraC"/>
</dbReference>
<protein>
    <submittedName>
        <fullName evidence="5">AraC family transcriptional regulator</fullName>
    </submittedName>
</protein>
<evidence type="ECO:0000259" key="4">
    <source>
        <dbReference type="PROSITE" id="PS01124"/>
    </source>
</evidence>
<dbReference type="SUPFAM" id="SSF46689">
    <property type="entry name" value="Homeodomain-like"/>
    <property type="match status" value="1"/>
</dbReference>
<dbReference type="SMART" id="SM00342">
    <property type="entry name" value="HTH_ARAC"/>
    <property type="match status" value="1"/>
</dbReference>
<evidence type="ECO:0000256" key="2">
    <source>
        <dbReference type="ARBA" id="ARBA00023125"/>
    </source>
</evidence>